<feature type="compositionally biased region" description="Basic and acidic residues" evidence="1">
    <location>
        <begin position="158"/>
        <end position="169"/>
    </location>
</feature>
<comment type="caution">
    <text evidence="2">The sequence shown here is derived from an EMBL/GenBank/DDBJ whole genome shotgun (WGS) entry which is preliminary data.</text>
</comment>
<gene>
    <name evidence="2" type="ORF">LSH36_1350g00020</name>
</gene>
<feature type="region of interest" description="Disordered" evidence="1">
    <location>
        <begin position="40"/>
        <end position="96"/>
    </location>
</feature>
<proteinExistence type="predicted"/>
<evidence type="ECO:0000256" key="1">
    <source>
        <dbReference type="SAM" id="MobiDB-lite"/>
    </source>
</evidence>
<dbReference type="EMBL" id="JAODUP010001350">
    <property type="protein sequence ID" value="KAK2140450.1"/>
    <property type="molecule type" value="Genomic_DNA"/>
</dbReference>
<dbReference type="AlphaFoldDB" id="A0AAD9IUQ5"/>
<feature type="compositionally biased region" description="Acidic residues" evidence="1">
    <location>
        <begin position="72"/>
        <end position="89"/>
    </location>
</feature>
<accession>A0AAD9IUQ5</accession>
<evidence type="ECO:0000313" key="3">
    <source>
        <dbReference type="Proteomes" id="UP001208570"/>
    </source>
</evidence>
<protein>
    <submittedName>
        <fullName evidence="2">Uncharacterized protein</fullName>
    </submittedName>
</protein>
<dbReference type="Proteomes" id="UP001208570">
    <property type="component" value="Unassembled WGS sequence"/>
</dbReference>
<feature type="compositionally biased region" description="Polar residues" evidence="1">
    <location>
        <begin position="126"/>
        <end position="137"/>
    </location>
</feature>
<evidence type="ECO:0000313" key="2">
    <source>
        <dbReference type="EMBL" id="KAK2140450.1"/>
    </source>
</evidence>
<name>A0AAD9IUQ5_9ANNE</name>
<keyword evidence="3" id="KW-1185">Reference proteome</keyword>
<feature type="region of interest" description="Disordered" evidence="1">
    <location>
        <begin position="111"/>
        <end position="196"/>
    </location>
</feature>
<organism evidence="2 3">
    <name type="scientific">Paralvinella palmiformis</name>
    <dbReference type="NCBI Taxonomy" id="53620"/>
    <lineage>
        <taxon>Eukaryota</taxon>
        <taxon>Metazoa</taxon>
        <taxon>Spiralia</taxon>
        <taxon>Lophotrochozoa</taxon>
        <taxon>Annelida</taxon>
        <taxon>Polychaeta</taxon>
        <taxon>Sedentaria</taxon>
        <taxon>Canalipalpata</taxon>
        <taxon>Terebellida</taxon>
        <taxon>Terebelliformia</taxon>
        <taxon>Alvinellidae</taxon>
        <taxon>Paralvinella</taxon>
    </lineage>
</organism>
<reference evidence="2" key="1">
    <citation type="journal article" date="2023" name="Mol. Biol. Evol.">
        <title>Third-Generation Sequencing Reveals the Adaptive Role of the Epigenome in Three Deep-Sea Polychaetes.</title>
        <authorList>
            <person name="Perez M."/>
            <person name="Aroh O."/>
            <person name="Sun Y."/>
            <person name="Lan Y."/>
            <person name="Juniper S.K."/>
            <person name="Young C.R."/>
            <person name="Angers B."/>
            <person name="Qian P.Y."/>
        </authorList>
    </citation>
    <scope>NUCLEOTIDE SEQUENCE</scope>
    <source>
        <strain evidence="2">P08H-3</strain>
    </source>
</reference>
<sequence>MASGDAFSAGPVVKYVDWAAGHFQLERYAQRYRLQASYAKMRRVAAESPPSAQPEDLTVSTSGNANRSRDDDGYDEEAPIDEDEGEDPEDCSKLRKSTSELKFSIANILGNVGGDKRKNSKMADQGSLSPIRDSSASPEADVDIVAADPERSMTATTTDKETSGDEKVPDGLAPDGERFSWLQCTRYKPPKLPSKS</sequence>